<dbReference type="AlphaFoldDB" id="A0A3K3LA19"/>
<dbReference type="EMBL" id="WTQT01000016">
    <property type="protein sequence ID" value="MWR36993.1"/>
    <property type="molecule type" value="Genomic_DNA"/>
</dbReference>
<evidence type="ECO:0000313" key="2">
    <source>
        <dbReference type="EMBL" id="MWR36993.1"/>
    </source>
</evidence>
<evidence type="ECO:0000313" key="1">
    <source>
        <dbReference type="EMBL" id="MDR6045672.1"/>
    </source>
</evidence>
<comment type="caution">
    <text evidence="2">The sequence shown here is derived from an EMBL/GenBank/DDBJ whole genome shotgun (WGS) entry which is preliminary data.</text>
</comment>
<organism evidence="2 3">
    <name type="scientific">Escherichia coli</name>
    <dbReference type="NCBI Taxonomy" id="562"/>
    <lineage>
        <taxon>Bacteria</taxon>
        <taxon>Pseudomonadati</taxon>
        <taxon>Pseudomonadota</taxon>
        <taxon>Gammaproteobacteria</taxon>
        <taxon>Enterobacterales</taxon>
        <taxon>Enterobacteriaceae</taxon>
        <taxon>Escherichia</taxon>
    </lineage>
</organism>
<reference evidence="2 3" key="1">
    <citation type="submission" date="2019-12" db="EMBL/GenBank/DDBJ databases">
        <title>Enteriobacteria Tanzani isolates_8377-8380.</title>
        <authorList>
            <person name="Subbiah M."/>
            <person name="Call D."/>
        </authorList>
    </citation>
    <scope>NUCLEOTIDE SEQUENCE [LARGE SCALE GENOMIC DNA]</scope>
    <source>
        <strain evidence="2 3">8379wE2</strain>
    </source>
</reference>
<evidence type="ECO:0000313" key="4">
    <source>
        <dbReference type="Proteomes" id="UP001247581"/>
    </source>
</evidence>
<accession>A0A3K3LA19</accession>
<protein>
    <submittedName>
        <fullName evidence="2">Uncharacterized protein</fullName>
    </submittedName>
</protein>
<proteinExistence type="predicted"/>
<dbReference type="Proteomes" id="UP001247581">
    <property type="component" value="Unassembled WGS sequence"/>
</dbReference>
<dbReference type="EMBL" id="JANIDP010000015">
    <property type="protein sequence ID" value="MDR6045672.1"/>
    <property type="molecule type" value="Genomic_DNA"/>
</dbReference>
<dbReference type="Proteomes" id="UP000460875">
    <property type="component" value="Unassembled WGS sequence"/>
</dbReference>
<gene>
    <name evidence="2" type="ORF">GP975_02520</name>
    <name evidence="1" type="ORF">NQD80_07605</name>
</gene>
<dbReference type="RefSeq" id="WP_016236991.1">
    <property type="nucleotide sequence ID" value="NZ_BFRD01000202.1"/>
</dbReference>
<evidence type="ECO:0000313" key="3">
    <source>
        <dbReference type="Proteomes" id="UP000460875"/>
    </source>
</evidence>
<sequence length="67" mass="7711">MSKSPMKLMLRAWNKELKNPEWGMGNRKHRKACARDFAGASIETDADIPNQAEADDRLAEELTYWTD</sequence>
<reference evidence="1 4" key="2">
    <citation type="submission" date="2022-07" db="EMBL/GenBank/DDBJ databases">
        <title>The wastewater resistome of Residential Aged Care Facilities indicates a role of antimicrobial stewardship in reducing resistance.</title>
        <authorList>
            <person name="Sapula S."/>
            <person name="Hart B.J."/>
            <person name="Henrietta V."/>
            <person name="Amsalu A."/>
            <person name="Jon W."/>
            <person name="Siderius N."/>
            <person name="Nguyen L."/>
            <person name="Turnidge J."/>
            <person name="Gerber C."/>
        </authorList>
    </citation>
    <scope>NUCLEOTIDE SEQUENCE [LARGE SCALE GENOMIC DNA]</scope>
    <source>
        <strain evidence="1 4">ECA685</strain>
    </source>
</reference>
<name>A0A3K3LA19_ECOLX</name>